<keyword evidence="1" id="KW-0812">Transmembrane</keyword>
<name>A0A8J7DYW9_9CYAN</name>
<accession>A0A8J7DYW9</accession>
<protein>
    <submittedName>
        <fullName evidence="2">SxtJ</fullName>
    </submittedName>
</protein>
<organism evidence="2 3">
    <name type="scientific">Lusitaniella coriacea LEGE 07157</name>
    <dbReference type="NCBI Taxonomy" id="945747"/>
    <lineage>
        <taxon>Bacteria</taxon>
        <taxon>Bacillati</taxon>
        <taxon>Cyanobacteriota</taxon>
        <taxon>Cyanophyceae</taxon>
        <taxon>Spirulinales</taxon>
        <taxon>Lusitaniellaceae</taxon>
        <taxon>Lusitaniella</taxon>
    </lineage>
</organism>
<dbReference type="Proteomes" id="UP000654482">
    <property type="component" value="Unassembled WGS sequence"/>
</dbReference>
<keyword evidence="1" id="KW-0472">Membrane</keyword>
<feature type="transmembrane region" description="Helical" evidence="1">
    <location>
        <begin position="82"/>
        <end position="102"/>
    </location>
</feature>
<dbReference type="Pfam" id="PF19588">
    <property type="entry name" value="SxtJ"/>
    <property type="match status" value="1"/>
</dbReference>
<feature type="transmembrane region" description="Helical" evidence="1">
    <location>
        <begin position="15"/>
        <end position="34"/>
    </location>
</feature>
<dbReference type="RefSeq" id="WP_194030065.1">
    <property type="nucleotide sequence ID" value="NZ_JADEWZ010000019.1"/>
</dbReference>
<dbReference type="AlphaFoldDB" id="A0A8J7DYW9"/>
<dbReference type="EMBL" id="JADEWZ010000019">
    <property type="protein sequence ID" value="MBE9116973.1"/>
    <property type="molecule type" value="Genomic_DNA"/>
</dbReference>
<proteinExistence type="predicted"/>
<evidence type="ECO:0000313" key="3">
    <source>
        <dbReference type="Proteomes" id="UP000654482"/>
    </source>
</evidence>
<feature type="transmembrane region" description="Helical" evidence="1">
    <location>
        <begin position="41"/>
        <end position="62"/>
    </location>
</feature>
<evidence type="ECO:0000313" key="2">
    <source>
        <dbReference type="EMBL" id="MBE9116973.1"/>
    </source>
</evidence>
<dbReference type="InterPro" id="IPR045781">
    <property type="entry name" value="SxtJ"/>
</dbReference>
<gene>
    <name evidence="2" type="ORF">IQ249_13790</name>
</gene>
<keyword evidence="3" id="KW-1185">Reference proteome</keyword>
<comment type="caution">
    <text evidence="2">The sequence shown here is derived from an EMBL/GenBank/DDBJ whole genome shotgun (WGS) entry which is preliminary data.</text>
</comment>
<sequence length="134" mass="15340">MHDIPQLDRKGLRNFGLLTGIIIAVLFGFLLPLLRGHGLLLIPWIIGGVLGLFALIIPNALAPVYRVWMRIGLVLGWINSRIILGIIFFLVVTPMGFVMRLFSRDPMTRKIETQLETYRVPSQIRERKSMEKPY</sequence>
<keyword evidence="1" id="KW-1133">Transmembrane helix</keyword>
<reference evidence="2" key="1">
    <citation type="submission" date="2020-10" db="EMBL/GenBank/DDBJ databases">
        <authorList>
            <person name="Castelo-Branco R."/>
            <person name="Eusebio N."/>
            <person name="Adriana R."/>
            <person name="Vieira A."/>
            <person name="Brugerolle De Fraissinette N."/>
            <person name="Rezende De Castro R."/>
            <person name="Schneider M.P."/>
            <person name="Vasconcelos V."/>
            <person name="Leao P.N."/>
        </authorList>
    </citation>
    <scope>NUCLEOTIDE SEQUENCE</scope>
    <source>
        <strain evidence="2">LEGE 07157</strain>
    </source>
</reference>
<evidence type="ECO:0000256" key="1">
    <source>
        <dbReference type="SAM" id="Phobius"/>
    </source>
</evidence>